<dbReference type="AlphaFoldDB" id="D5AHU4"/>
<keyword evidence="2" id="KW-1003">Cell membrane</keyword>
<feature type="transmembrane region" description="Helical" evidence="6">
    <location>
        <begin position="116"/>
        <end position="138"/>
    </location>
</feature>
<dbReference type="PANTHER" id="PTHR47089">
    <property type="entry name" value="ABC TRANSPORTER, PERMEASE PROTEIN"/>
    <property type="match status" value="1"/>
</dbReference>
<dbReference type="GO" id="GO:0005886">
    <property type="term" value="C:plasma membrane"/>
    <property type="evidence" value="ECO:0007669"/>
    <property type="project" value="UniProtKB-SubCell"/>
</dbReference>
<reference evidence="7 8" key="1">
    <citation type="journal article" date="2009" name="J. Infect. Dis.">
        <title>Clinical, experimental, and genomic differences between intermediately pathogenic, highly pathogenic, and epidemic Streptococcus suis.</title>
        <authorList>
            <person name="Ye C."/>
            <person name="Zheng H."/>
            <person name="Zhang J."/>
            <person name="Jing H."/>
            <person name="Wang L."/>
            <person name="Xiong Y."/>
            <person name="Wang W."/>
            <person name="Zhou Z."/>
            <person name="Sun Q."/>
            <person name="Luo X."/>
            <person name="Du H."/>
            <person name="Gottschalk M."/>
            <person name="Xu J."/>
        </authorList>
    </citation>
    <scope>NUCLEOTIDE SEQUENCE [LARGE SCALE GENOMIC DNA]</scope>
    <source>
        <strain evidence="7 8">GZ1</strain>
    </source>
</reference>
<evidence type="ECO:0000256" key="3">
    <source>
        <dbReference type="ARBA" id="ARBA00022692"/>
    </source>
</evidence>
<protein>
    <submittedName>
        <fullName evidence="7">ABC transporter membrane-spanning permease-ribose/galactose transport</fullName>
    </submittedName>
</protein>
<feature type="transmembrane region" description="Helical" evidence="6">
    <location>
        <begin position="21"/>
        <end position="40"/>
    </location>
</feature>
<evidence type="ECO:0000256" key="6">
    <source>
        <dbReference type="SAM" id="Phobius"/>
    </source>
</evidence>
<evidence type="ECO:0000256" key="1">
    <source>
        <dbReference type="ARBA" id="ARBA00004651"/>
    </source>
</evidence>
<evidence type="ECO:0000313" key="8">
    <source>
        <dbReference type="Proteomes" id="UP000002359"/>
    </source>
</evidence>
<dbReference type="Pfam" id="PF02653">
    <property type="entry name" value="BPD_transp_2"/>
    <property type="match status" value="1"/>
</dbReference>
<dbReference type="InterPro" id="IPR001851">
    <property type="entry name" value="ABC_transp_permease"/>
</dbReference>
<feature type="transmembrane region" description="Helical" evidence="6">
    <location>
        <begin position="304"/>
        <end position="324"/>
    </location>
</feature>
<evidence type="ECO:0000313" key="7">
    <source>
        <dbReference type="EMBL" id="ADE31409.1"/>
    </source>
</evidence>
<evidence type="ECO:0000256" key="4">
    <source>
        <dbReference type="ARBA" id="ARBA00022989"/>
    </source>
</evidence>
<gene>
    <name evidence="7" type="ordered locus">SSGZ1_0952</name>
</gene>
<keyword evidence="5 6" id="KW-0472">Membrane</keyword>
<dbReference type="PATRIC" id="fig|423211.3.peg.935"/>
<dbReference type="EMBL" id="CP000837">
    <property type="protein sequence ID" value="ADE31409.1"/>
    <property type="molecule type" value="Genomic_DNA"/>
</dbReference>
<dbReference type="HOGENOM" id="CLU_040769_0_1_9"/>
<dbReference type="PANTHER" id="PTHR47089:SF1">
    <property type="entry name" value="GUANOSINE ABC TRANSPORTER PERMEASE PROTEIN NUPP"/>
    <property type="match status" value="1"/>
</dbReference>
<dbReference type="GO" id="GO:0022857">
    <property type="term" value="F:transmembrane transporter activity"/>
    <property type="evidence" value="ECO:0007669"/>
    <property type="project" value="InterPro"/>
</dbReference>
<keyword evidence="3 6" id="KW-0812">Transmembrane</keyword>
<feature type="transmembrane region" description="Helical" evidence="6">
    <location>
        <begin position="251"/>
        <end position="271"/>
    </location>
</feature>
<dbReference type="CDD" id="cd06580">
    <property type="entry name" value="TM_PBP1_transp_TpRbsC_like"/>
    <property type="match status" value="1"/>
</dbReference>
<evidence type="ECO:0000256" key="2">
    <source>
        <dbReference type="ARBA" id="ARBA00022475"/>
    </source>
</evidence>
<feature type="transmembrane region" description="Helical" evidence="6">
    <location>
        <begin position="85"/>
        <end position="104"/>
    </location>
</feature>
<keyword evidence="4 6" id="KW-1133">Transmembrane helix</keyword>
<evidence type="ECO:0000256" key="5">
    <source>
        <dbReference type="ARBA" id="ARBA00023136"/>
    </source>
</evidence>
<accession>D5AHU4</accession>
<organism evidence="7 8">
    <name type="scientific">Streptococcus suis (strain GZ1)</name>
    <dbReference type="NCBI Taxonomy" id="423211"/>
    <lineage>
        <taxon>Bacteria</taxon>
        <taxon>Bacillati</taxon>
        <taxon>Bacillota</taxon>
        <taxon>Bacilli</taxon>
        <taxon>Lactobacillales</taxon>
        <taxon>Streptococcaceae</taxon>
        <taxon>Streptococcus</taxon>
    </lineage>
</organism>
<name>D5AHU4_STRGZ</name>
<sequence>MDILRREKNMLNKYKNLALPLMAVVSGILLGAIVMLVFGYDPIWGYEELFYSAFGNIKSIGEIFRAMAPLVFTALGFAVASRAGFFNVGLSGQAYVGWVFAGWFALANPDLPRPVLILGTVLIAMLAGGIAGAIPGILRAYLGTSEVIVTIMMNYILLYSCNYIIRDVFADSLMKNTDSTVNVSANASYQTEWLRALTDNSRMNIGIFFAIIAVFVIWFLLTKTTLGFEIRSVGLNPTASDYAGMSAKRTIILSMIISGALAGLGGAIQGLGTFQNVYIQSGNLDIGFNGMSVALLASNSPLGIPLAAFLFGVLSVGAPGMVRAQIPPELINVVTASIIFFIGVKFIFEQLLKSRNKAKGAK</sequence>
<feature type="transmembrane region" description="Helical" evidence="6">
    <location>
        <begin position="330"/>
        <end position="348"/>
    </location>
</feature>
<proteinExistence type="predicted"/>
<feature type="transmembrane region" description="Helical" evidence="6">
    <location>
        <begin position="147"/>
        <end position="165"/>
    </location>
</feature>
<comment type="subcellular location">
    <subcellularLocation>
        <location evidence="1">Cell membrane</location>
        <topology evidence="1">Multi-pass membrane protein</topology>
    </subcellularLocation>
</comment>
<dbReference type="Proteomes" id="UP000002359">
    <property type="component" value="Chromosome"/>
</dbReference>
<feature type="transmembrane region" description="Helical" evidence="6">
    <location>
        <begin position="203"/>
        <end position="221"/>
    </location>
</feature>
<dbReference type="KEGG" id="ssw:SSGZ1_0952"/>